<organism evidence="2 3">
    <name type="scientific">Protopolystoma xenopodis</name>
    <dbReference type="NCBI Taxonomy" id="117903"/>
    <lineage>
        <taxon>Eukaryota</taxon>
        <taxon>Metazoa</taxon>
        <taxon>Spiralia</taxon>
        <taxon>Lophotrochozoa</taxon>
        <taxon>Platyhelminthes</taxon>
        <taxon>Monogenea</taxon>
        <taxon>Polyopisthocotylea</taxon>
        <taxon>Polystomatidea</taxon>
        <taxon>Polystomatidae</taxon>
        <taxon>Protopolystoma</taxon>
    </lineage>
</organism>
<accession>A0A3S5CJ17</accession>
<feature type="region of interest" description="Disordered" evidence="1">
    <location>
        <begin position="31"/>
        <end position="69"/>
    </location>
</feature>
<sequence>MLVMVHLSRVGQLSVAGYVSSSRFAQQARRGTLGSAAATSPAQTAAKRLEVGHSPAGQTSPVDRRMEGM</sequence>
<reference evidence="2" key="1">
    <citation type="submission" date="2018-11" db="EMBL/GenBank/DDBJ databases">
        <authorList>
            <consortium name="Pathogen Informatics"/>
        </authorList>
    </citation>
    <scope>NUCLEOTIDE SEQUENCE</scope>
</reference>
<dbReference type="AlphaFoldDB" id="A0A3S5CJ17"/>
<evidence type="ECO:0000256" key="1">
    <source>
        <dbReference type="SAM" id="MobiDB-lite"/>
    </source>
</evidence>
<proteinExistence type="predicted"/>
<dbReference type="Proteomes" id="UP000784294">
    <property type="component" value="Unassembled WGS sequence"/>
</dbReference>
<dbReference type="EMBL" id="CAAALY010074182">
    <property type="protein sequence ID" value="VEL25476.1"/>
    <property type="molecule type" value="Genomic_DNA"/>
</dbReference>
<evidence type="ECO:0000313" key="3">
    <source>
        <dbReference type="Proteomes" id="UP000784294"/>
    </source>
</evidence>
<protein>
    <submittedName>
        <fullName evidence="2">Uncharacterized protein</fullName>
    </submittedName>
</protein>
<keyword evidence="3" id="KW-1185">Reference proteome</keyword>
<comment type="caution">
    <text evidence="2">The sequence shown here is derived from an EMBL/GenBank/DDBJ whole genome shotgun (WGS) entry which is preliminary data.</text>
</comment>
<feature type="compositionally biased region" description="Low complexity" evidence="1">
    <location>
        <begin position="35"/>
        <end position="46"/>
    </location>
</feature>
<name>A0A3S5CJ17_9PLAT</name>
<gene>
    <name evidence="2" type="ORF">PXEA_LOCUS18916</name>
</gene>
<evidence type="ECO:0000313" key="2">
    <source>
        <dbReference type="EMBL" id="VEL25476.1"/>
    </source>
</evidence>